<dbReference type="Proteomes" id="UP000070433">
    <property type="component" value="Chromosome"/>
</dbReference>
<dbReference type="InterPro" id="IPR046883">
    <property type="entry name" value="T6SS_FHA_C"/>
</dbReference>
<dbReference type="InterPro" id="IPR000253">
    <property type="entry name" value="FHA_dom"/>
</dbReference>
<reference evidence="2 3" key="1">
    <citation type="journal article" date="2014" name="Int. J. Syst. Evol. Microbiol.">
        <title>Ramlibacter solisilvae sp. nov., isolated from forest soil, and emended description of the genus Ramlibacter.</title>
        <authorList>
            <person name="Lee H.J."/>
            <person name="Lee S.H."/>
            <person name="Lee S.S."/>
            <person name="Lee J.S."/>
            <person name="Kim Y."/>
            <person name="Kim S.C."/>
            <person name="Jeon C.O."/>
        </authorList>
    </citation>
    <scope>NUCLEOTIDE SEQUENCE [LARGE SCALE GENOMIC DNA]</scope>
    <source>
        <strain evidence="2 3">5-10</strain>
    </source>
</reference>
<dbReference type="RefSeq" id="WP_061503085.1">
    <property type="nucleotide sequence ID" value="NZ_CP010951.1"/>
</dbReference>
<organism evidence="2 3">
    <name type="scientific">Ramlibacter tataouinensis</name>
    <dbReference type="NCBI Taxonomy" id="94132"/>
    <lineage>
        <taxon>Bacteria</taxon>
        <taxon>Pseudomonadati</taxon>
        <taxon>Pseudomonadota</taxon>
        <taxon>Betaproteobacteria</taxon>
        <taxon>Burkholderiales</taxon>
        <taxon>Comamonadaceae</taxon>
        <taxon>Ramlibacter</taxon>
    </lineage>
</organism>
<dbReference type="OrthoDB" id="273564at2"/>
<dbReference type="CDD" id="cd00060">
    <property type="entry name" value="FHA"/>
    <property type="match status" value="1"/>
</dbReference>
<dbReference type="SUPFAM" id="SSF49879">
    <property type="entry name" value="SMAD/FHA domain"/>
    <property type="match status" value="1"/>
</dbReference>
<name>A0A127JY31_9BURK</name>
<accession>A0A127JY31</accession>
<evidence type="ECO:0000313" key="3">
    <source>
        <dbReference type="Proteomes" id="UP000070433"/>
    </source>
</evidence>
<evidence type="ECO:0000259" key="1">
    <source>
        <dbReference type="PROSITE" id="PS50006"/>
    </source>
</evidence>
<gene>
    <name evidence="2" type="ORF">UC35_20770</name>
</gene>
<sequence>MPLDIRIAGPDLDVVRRLAEGGPELVLGRDAGCDVSLPDPERTVSRRHLALWVEDGELHFHVLSVVNGIEMPFGEAPPGARGVLPMGQFLKIGSYEVSGAPTATEEDPWAVFERDGSGVAPVPEAMAPPEDDPFGEWGFQETFGQRGPGGGALQSESLEAGEVSAFFRGLGVDPGAMTRGELEAMGRLVRVLVLGLLDLHGEVAGVKQELRSEDRTMLAPRDDNPLKTDWPAETKLRYLFGGRLAAAGYAPPERAVRELVGDLIAHNAASGAASRAAVAGTLREHAPAALKARLLGEGGRLFESARAWDAFCKYYEEQGADMDLWVQRQLDRHFTDAYLRESLRVRRETPPRRR</sequence>
<dbReference type="InterPro" id="IPR008984">
    <property type="entry name" value="SMAD_FHA_dom_sf"/>
</dbReference>
<protein>
    <recommendedName>
        <fullName evidence="1">FHA domain-containing protein</fullName>
    </recommendedName>
</protein>
<dbReference type="AlphaFoldDB" id="A0A127JY31"/>
<dbReference type="EMBL" id="CP010951">
    <property type="protein sequence ID" value="AMO24824.1"/>
    <property type="molecule type" value="Genomic_DNA"/>
</dbReference>
<evidence type="ECO:0000313" key="2">
    <source>
        <dbReference type="EMBL" id="AMO24824.1"/>
    </source>
</evidence>
<proteinExistence type="predicted"/>
<dbReference type="Pfam" id="PF20232">
    <property type="entry name" value="T6SS_FHA_C"/>
    <property type="match status" value="1"/>
</dbReference>
<dbReference type="Gene3D" id="2.60.200.20">
    <property type="match status" value="1"/>
</dbReference>
<dbReference type="PROSITE" id="PS50006">
    <property type="entry name" value="FHA_DOMAIN"/>
    <property type="match status" value="1"/>
</dbReference>
<dbReference type="Pfam" id="PF00498">
    <property type="entry name" value="FHA"/>
    <property type="match status" value="1"/>
</dbReference>
<feature type="domain" description="FHA" evidence="1">
    <location>
        <begin position="25"/>
        <end position="68"/>
    </location>
</feature>
<keyword evidence="3" id="KW-1185">Reference proteome</keyword>